<reference evidence="2 3" key="1">
    <citation type="submission" date="2018-04" db="EMBL/GenBank/DDBJ databases">
        <title>Active sludge and wastewater microbial communities from Klosterneuburg, Austria.</title>
        <authorList>
            <person name="Wagner M."/>
        </authorList>
    </citation>
    <scope>NUCLEOTIDE SEQUENCE [LARGE SCALE GENOMIC DNA]</scope>
    <source>
        <strain evidence="2 3">Nl12</strain>
    </source>
</reference>
<evidence type="ECO:0000313" key="3">
    <source>
        <dbReference type="Proteomes" id="UP000244152"/>
    </source>
</evidence>
<sequence length="87" mass="9504">MAKAVILTPDALAAPQITPKAATPPRSSGQAKQPQKAEPKVEQIPLQVRIPREEARAIKIAAAEREQTISDFMLTCFHAYMKDGKHA</sequence>
<evidence type="ECO:0000313" key="2">
    <source>
        <dbReference type="EMBL" id="PTQ83152.1"/>
    </source>
</evidence>
<feature type="region of interest" description="Disordered" evidence="1">
    <location>
        <begin position="1"/>
        <end position="45"/>
    </location>
</feature>
<dbReference type="AlphaFoldDB" id="A0A2T5IH67"/>
<comment type="caution">
    <text evidence="2">The sequence shown here is derived from an EMBL/GenBank/DDBJ whole genome shotgun (WGS) entry which is preliminary data.</text>
</comment>
<dbReference type="Proteomes" id="UP000244152">
    <property type="component" value="Unassembled WGS sequence"/>
</dbReference>
<protein>
    <submittedName>
        <fullName evidence="2">Uncharacterized protein</fullName>
    </submittedName>
</protein>
<proteinExistence type="predicted"/>
<accession>A0A2T5IH67</accession>
<name>A0A2T5IH67_9PROT</name>
<dbReference type="RefSeq" id="WP_107761205.1">
    <property type="nucleotide sequence ID" value="NZ_QAOK01000002.1"/>
</dbReference>
<organism evidence="2 3">
    <name type="scientific">Nitrosospira multiformis</name>
    <dbReference type="NCBI Taxonomy" id="1231"/>
    <lineage>
        <taxon>Bacteria</taxon>
        <taxon>Pseudomonadati</taxon>
        <taxon>Pseudomonadota</taxon>
        <taxon>Betaproteobacteria</taxon>
        <taxon>Nitrosomonadales</taxon>
        <taxon>Nitrosomonadaceae</taxon>
        <taxon>Nitrosospira</taxon>
    </lineage>
</organism>
<dbReference type="EMBL" id="QAOK01000002">
    <property type="protein sequence ID" value="PTQ83152.1"/>
    <property type="molecule type" value="Genomic_DNA"/>
</dbReference>
<gene>
    <name evidence="2" type="ORF">C8R21_102155</name>
</gene>
<evidence type="ECO:0000256" key="1">
    <source>
        <dbReference type="SAM" id="MobiDB-lite"/>
    </source>
</evidence>